<evidence type="ECO:0000256" key="1">
    <source>
        <dbReference type="ARBA" id="ARBA00001946"/>
    </source>
</evidence>
<dbReference type="GO" id="GO:0016787">
    <property type="term" value="F:hydrolase activity"/>
    <property type="evidence" value="ECO:0007669"/>
    <property type="project" value="UniProtKB-KW"/>
</dbReference>
<dbReference type="PANTHER" id="PTHR11839:SF18">
    <property type="entry name" value="NUDIX HYDROLASE DOMAIN-CONTAINING PROTEIN"/>
    <property type="match status" value="1"/>
</dbReference>
<evidence type="ECO:0000256" key="2">
    <source>
        <dbReference type="ARBA" id="ARBA00022801"/>
    </source>
</evidence>
<comment type="cofactor">
    <cofactor evidence="1">
        <name>Mg(2+)</name>
        <dbReference type="ChEBI" id="CHEBI:18420"/>
    </cofactor>
</comment>
<dbReference type="PANTHER" id="PTHR11839">
    <property type="entry name" value="UDP/ADP-SUGAR PYROPHOSPHATASE"/>
    <property type="match status" value="1"/>
</dbReference>
<sequence length="185" mass="21142">MNKIKKWRLLKEEDVSPSRWFPLYKHTVKLSSGKIIDDYYLSKVGDVSMIVAVTKNYEVVFVRQYKHGASEVLLELPAGRIKHGNTPEEEAVTELEEETGYIAKNVEPLGYMFAEPSKDTQKTYGFLVRDVDHRKMQKLDATEEIEVKLIPAKEIDDLILKGEFKATDAVAILKLAQLKAPDIFK</sequence>
<comment type="caution">
    <text evidence="4">The sequence shown here is derived from an EMBL/GenBank/DDBJ whole genome shotgun (WGS) entry which is preliminary data.</text>
</comment>
<name>A0A1F7YJR2_9BACT</name>
<dbReference type="CDD" id="cd03424">
    <property type="entry name" value="NUDIX_ADPRase_Nudt5_UGPPase_Nudt14"/>
    <property type="match status" value="1"/>
</dbReference>
<dbReference type="Gene3D" id="3.90.79.10">
    <property type="entry name" value="Nucleoside Triphosphate Pyrophosphohydrolase"/>
    <property type="match status" value="1"/>
</dbReference>
<dbReference type="Pfam" id="PF00293">
    <property type="entry name" value="NUDIX"/>
    <property type="match status" value="1"/>
</dbReference>
<dbReference type="Proteomes" id="UP000179221">
    <property type="component" value="Unassembled WGS sequence"/>
</dbReference>
<dbReference type="PROSITE" id="PS51462">
    <property type="entry name" value="NUDIX"/>
    <property type="match status" value="1"/>
</dbReference>
<dbReference type="GO" id="GO:0019693">
    <property type="term" value="P:ribose phosphate metabolic process"/>
    <property type="evidence" value="ECO:0007669"/>
    <property type="project" value="TreeGrafter"/>
</dbReference>
<feature type="domain" description="Nudix hydrolase" evidence="3">
    <location>
        <begin position="42"/>
        <end position="172"/>
    </location>
</feature>
<dbReference type="InterPro" id="IPR000086">
    <property type="entry name" value="NUDIX_hydrolase_dom"/>
</dbReference>
<evidence type="ECO:0000259" key="3">
    <source>
        <dbReference type="PROSITE" id="PS51462"/>
    </source>
</evidence>
<accession>A0A1F7YJR2</accession>
<reference evidence="4 5" key="1">
    <citation type="journal article" date="2016" name="Nat. Commun.">
        <title>Thousands of microbial genomes shed light on interconnected biogeochemical processes in an aquifer system.</title>
        <authorList>
            <person name="Anantharaman K."/>
            <person name="Brown C.T."/>
            <person name="Hug L.A."/>
            <person name="Sharon I."/>
            <person name="Castelle C.J."/>
            <person name="Probst A.J."/>
            <person name="Thomas B.C."/>
            <person name="Singh A."/>
            <person name="Wilkins M.J."/>
            <person name="Karaoz U."/>
            <person name="Brodie E.L."/>
            <person name="Williams K.H."/>
            <person name="Hubbard S.S."/>
            <person name="Banfield J.F."/>
        </authorList>
    </citation>
    <scope>NUCLEOTIDE SEQUENCE [LARGE SCALE GENOMIC DNA]</scope>
</reference>
<organism evidence="4 5">
    <name type="scientific">Candidatus Woesebacteria bacterium RIFCSPHIGHO2_01_FULL_40_22</name>
    <dbReference type="NCBI Taxonomy" id="1802499"/>
    <lineage>
        <taxon>Bacteria</taxon>
        <taxon>Candidatus Woeseibacteriota</taxon>
    </lineage>
</organism>
<proteinExistence type="predicted"/>
<dbReference type="InterPro" id="IPR015797">
    <property type="entry name" value="NUDIX_hydrolase-like_dom_sf"/>
</dbReference>
<dbReference type="EMBL" id="MGGL01000004">
    <property type="protein sequence ID" value="OGM27533.1"/>
    <property type="molecule type" value="Genomic_DNA"/>
</dbReference>
<keyword evidence="2" id="KW-0378">Hydrolase</keyword>
<gene>
    <name evidence="4" type="ORF">A2628_01960</name>
</gene>
<protein>
    <recommendedName>
        <fullName evidence="3">Nudix hydrolase domain-containing protein</fullName>
    </recommendedName>
</protein>
<dbReference type="SUPFAM" id="SSF55811">
    <property type="entry name" value="Nudix"/>
    <property type="match status" value="1"/>
</dbReference>
<dbReference type="AlphaFoldDB" id="A0A1F7YJR2"/>
<evidence type="ECO:0000313" key="4">
    <source>
        <dbReference type="EMBL" id="OGM27533.1"/>
    </source>
</evidence>
<dbReference type="GO" id="GO:0006753">
    <property type="term" value="P:nucleoside phosphate metabolic process"/>
    <property type="evidence" value="ECO:0007669"/>
    <property type="project" value="TreeGrafter"/>
</dbReference>
<evidence type="ECO:0000313" key="5">
    <source>
        <dbReference type="Proteomes" id="UP000179221"/>
    </source>
</evidence>